<accession>A0ABY8LE81</accession>
<dbReference type="SUPFAM" id="SSF50486">
    <property type="entry name" value="FMT C-terminal domain-like"/>
    <property type="match status" value="1"/>
</dbReference>
<keyword evidence="4" id="KW-1185">Reference proteome</keyword>
<dbReference type="Pfam" id="PF02911">
    <property type="entry name" value="Formyl_trans_C"/>
    <property type="match status" value="1"/>
</dbReference>
<dbReference type="Proteomes" id="UP001243420">
    <property type="component" value="Chromosome"/>
</dbReference>
<dbReference type="EMBL" id="CP122537">
    <property type="protein sequence ID" value="WGH78708.1"/>
    <property type="molecule type" value="Genomic_DNA"/>
</dbReference>
<dbReference type="InterPro" id="IPR002376">
    <property type="entry name" value="Formyl_transf_N"/>
</dbReference>
<dbReference type="InterPro" id="IPR036477">
    <property type="entry name" value="Formyl_transf_N_sf"/>
</dbReference>
<dbReference type="PANTHER" id="PTHR11138:SF5">
    <property type="entry name" value="METHIONYL-TRNA FORMYLTRANSFERASE, MITOCHONDRIAL"/>
    <property type="match status" value="1"/>
</dbReference>
<dbReference type="SUPFAM" id="SSF53328">
    <property type="entry name" value="Formyltransferase"/>
    <property type="match status" value="1"/>
</dbReference>
<organism evidence="3 4">
    <name type="scientific">Jannaschia ovalis</name>
    <dbReference type="NCBI Taxonomy" id="3038773"/>
    <lineage>
        <taxon>Bacteria</taxon>
        <taxon>Pseudomonadati</taxon>
        <taxon>Pseudomonadota</taxon>
        <taxon>Alphaproteobacteria</taxon>
        <taxon>Rhodobacterales</taxon>
        <taxon>Roseobacteraceae</taxon>
        <taxon>Jannaschia</taxon>
    </lineage>
</organism>
<evidence type="ECO:0000259" key="2">
    <source>
        <dbReference type="Pfam" id="PF02911"/>
    </source>
</evidence>
<evidence type="ECO:0000313" key="4">
    <source>
        <dbReference type="Proteomes" id="UP001243420"/>
    </source>
</evidence>
<dbReference type="CDD" id="cd08651">
    <property type="entry name" value="FMT_core_like_4"/>
    <property type="match status" value="1"/>
</dbReference>
<protein>
    <submittedName>
        <fullName evidence="3">Formyltransferase family protein</fullName>
    </submittedName>
</protein>
<name>A0ABY8LE81_9RHOB</name>
<dbReference type="RefSeq" id="WP_279965459.1">
    <property type="nucleotide sequence ID" value="NZ_CP122537.1"/>
</dbReference>
<feature type="domain" description="Formyl transferase N-terminal" evidence="1">
    <location>
        <begin position="58"/>
        <end position="176"/>
    </location>
</feature>
<evidence type="ECO:0000259" key="1">
    <source>
        <dbReference type="Pfam" id="PF00551"/>
    </source>
</evidence>
<reference evidence="3 4" key="1">
    <citation type="submission" date="2023-04" db="EMBL/GenBank/DDBJ databases">
        <title>Jannaschia ovalis sp. nov., a marine bacterium isolated from sea tidal flat.</title>
        <authorList>
            <person name="Kwon D.Y."/>
            <person name="Kim J.-J."/>
        </authorList>
    </citation>
    <scope>NUCLEOTIDE SEQUENCE [LARGE SCALE GENOMIC DNA]</scope>
    <source>
        <strain evidence="3 4">GRR-S6-38</strain>
    </source>
</reference>
<dbReference type="Gene3D" id="3.40.50.12230">
    <property type="match status" value="1"/>
</dbReference>
<dbReference type="InterPro" id="IPR005793">
    <property type="entry name" value="Formyl_trans_C"/>
</dbReference>
<dbReference type="InterPro" id="IPR011034">
    <property type="entry name" value="Formyl_transferase-like_C_sf"/>
</dbReference>
<gene>
    <name evidence="3" type="ORF">P8627_00145</name>
</gene>
<feature type="domain" description="Formyl transferase C-terminal" evidence="2">
    <location>
        <begin position="205"/>
        <end position="281"/>
    </location>
</feature>
<sequence length="302" mass="32238">MKTVLVGAVDSTRAALDAMVASDHAPDLLVTLPSELSRRHSDFVDLAGPADAAGVALFRTERSDGPETLARLRALAPDLVLVIGWSQICGAEFRDIPRLGCLGFHPSALPRLRGRAVIPWTILLGEQQAGASLFWLDAGTDTGDIAAQEIFAIDPAAETARSLYDRQLAALTKMLPPLLDRIGSGDVPRQPQDHAQATICARRRPADGRIDWHRPLAEIDRLVRAVGPPYPGAFATAGTDAQAIQLLAAGPDPDGHRFIGLPGQVQAIDEDGFSVMCGDGACLKVGAWAPSDWRPKLHETFS</sequence>
<dbReference type="PANTHER" id="PTHR11138">
    <property type="entry name" value="METHIONYL-TRNA FORMYLTRANSFERASE"/>
    <property type="match status" value="1"/>
</dbReference>
<dbReference type="Pfam" id="PF00551">
    <property type="entry name" value="Formyl_trans_N"/>
    <property type="match status" value="1"/>
</dbReference>
<evidence type="ECO:0000313" key="3">
    <source>
        <dbReference type="EMBL" id="WGH78708.1"/>
    </source>
</evidence>
<proteinExistence type="predicted"/>